<protein>
    <submittedName>
        <fullName evidence="1">PIG-L family deacetylase</fullName>
    </submittedName>
</protein>
<reference evidence="1" key="1">
    <citation type="submission" date="2022-10" db="EMBL/GenBank/DDBJ databases">
        <title>Completed Genome Sequence of two octocoral isolated bacterium, Endozoicomonas euniceicola EF212T and Endozoicomonas gorgoniicola PS125T.</title>
        <authorList>
            <person name="Chiou Y.-J."/>
            <person name="Chen Y.-H."/>
        </authorList>
    </citation>
    <scope>NUCLEOTIDE SEQUENCE</scope>
    <source>
        <strain evidence="1">EF212</strain>
    </source>
</reference>
<dbReference type="Pfam" id="PF02585">
    <property type="entry name" value="PIG-L"/>
    <property type="match status" value="1"/>
</dbReference>
<dbReference type="Proteomes" id="UP001163255">
    <property type="component" value="Chromosome"/>
</dbReference>
<name>A0ABY6H014_9GAMM</name>
<organism evidence="1 2">
    <name type="scientific">Endozoicomonas euniceicola</name>
    <dbReference type="NCBI Taxonomy" id="1234143"/>
    <lineage>
        <taxon>Bacteria</taxon>
        <taxon>Pseudomonadati</taxon>
        <taxon>Pseudomonadota</taxon>
        <taxon>Gammaproteobacteria</taxon>
        <taxon>Oceanospirillales</taxon>
        <taxon>Endozoicomonadaceae</taxon>
        <taxon>Endozoicomonas</taxon>
    </lineage>
</organism>
<accession>A0ABY6H014</accession>
<dbReference type="RefSeq" id="WP_262600753.1">
    <property type="nucleotide sequence ID" value="NZ_CP103300.1"/>
</dbReference>
<dbReference type="InterPro" id="IPR003737">
    <property type="entry name" value="GlcNAc_PI_deacetylase-related"/>
</dbReference>
<keyword evidence="2" id="KW-1185">Reference proteome</keyword>
<gene>
    <name evidence="1" type="ORF">NX720_08770</name>
</gene>
<dbReference type="SUPFAM" id="SSF102588">
    <property type="entry name" value="LmbE-like"/>
    <property type="match status" value="1"/>
</dbReference>
<sequence length="463" mass="53713">MKKLKTKHIYLLFCLATLFLFLINNHFLPGFACLVFLYLFHELIFSDHIYYDQNKEYSWTFDGCIKETAVVNDNVLSIPKKWQDGYNILCKVRIKKSPSSFFFDPYVKLKTDSEIDTQVQYFERGCNTYRYINITHSLEPGTIEAEIKIIGHYCQLDFSDSELIISPKIDIDNKKIMCIAPHPDDAEIAAFGLYSTTDCFLVTVTAGEAEPETFRKYDSDSSSAALLKGRVRAWDSIAIPLWAGISRDQCIQLGYYCKQLKKMFENPDQSVHSPYADINDSRVFREFNPFTLKSDKNGKTSWNQLVSDLNELIHLVKPDIIVTPHPTLDSHDDHKYTTKAIKQALKASGIKNVDFFYYANHLESTDLYPFGPPHTLISVPPVIDNHLKISGFQSIQLSARNQKNKLISLEMNHDLNRPVKLKKWLRKKIQQLFIRRYIPDYGHDEFFRKSVKNNEFFITSKFN</sequence>
<dbReference type="Gene3D" id="3.40.50.10320">
    <property type="entry name" value="LmbE-like"/>
    <property type="match status" value="1"/>
</dbReference>
<evidence type="ECO:0000313" key="2">
    <source>
        <dbReference type="Proteomes" id="UP001163255"/>
    </source>
</evidence>
<dbReference type="InterPro" id="IPR024078">
    <property type="entry name" value="LmbE-like_dom_sf"/>
</dbReference>
<proteinExistence type="predicted"/>
<dbReference type="EMBL" id="CP103300">
    <property type="protein sequence ID" value="UYM17979.1"/>
    <property type="molecule type" value="Genomic_DNA"/>
</dbReference>
<evidence type="ECO:0000313" key="1">
    <source>
        <dbReference type="EMBL" id="UYM17979.1"/>
    </source>
</evidence>